<keyword evidence="5 7" id="KW-0472">Membrane</keyword>
<evidence type="ECO:0000256" key="5">
    <source>
        <dbReference type="ARBA" id="ARBA00023136"/>
    </source>
</evidence>
<dbReference type="EMBL" id="JXKH01000001">
    <property type="protein sequence ID" value="OJG19903.1"/>
    <property type="molecule type" value="Genomic_DNA"/>
</dbReference>
<feature type="transmembrane region" description="Helical" evidence="7">
    <location>
        <begin position="1007"/>
        <end position="1027"/>
    </location>
</feature>
<feature type="compositionally biased region" description="Basic and acidic residues" evidence="6">
    <location>
        <begin position="277"/>
        <end position="291"/>
    </location>
</feature>
<feature type="transmembrane region" description="Helical" evidence="7">
    <location>
        <begin position="774"/>
        <end position="794"/>
    </location>
</feature>
<evidence type="ECO:0000259" key="9">
    <source>
        <dbReference type="Pfam" id="PF12704"/>
    </source>
</evidence>
<dbReference type="Proteomes" id="UP000181884">
    <property type="component" value="Unassembled WGS sequence"/>
</dbReference>
<feature type="domain" description="MacB-like periplasmic core" evidence="9">
    <location>
        <begin position="22"/>
        <end position="221"/>
    </location>
</feature>
<protein>
    <recommendedName>
        <fullName evidence="12">ABC transporter permease</fullName>
    </recommendedName>
</protein>
<gene>
    <name evidence="10" type="ORF">RU97_GL000136</name>
</gene>
<dbReference type="STRING" id="214095.RU97_GL000136"/>
<comment type="subcellular location">
    <subcellularLocation>
        <location evidence="1">Cell membrane</location>
        <topology evidence="1">Multi-pass membrane protein</topology>
    </subcellularLocation>
</comment>
<evidence type="ECO:0000256" key="1">
    <source>
        <dbReference type="ARBA" id="ARBA00004651"/>
    </source>
</evidence>
<evidence type="ECO:0000256" key="6">
    <source>
        <dbReference type="SAM" id="MobiDB-lite"/>
    </source>
</evidence>
<feature type="transmembrane region" description="Helical" evidence="7">
    <location>
        <begin position="701"/>
        <end position="733"/>
    </location>
</feature>
<evidence type="ECO:0000256" key="7">
    <source>
        <dbReference type="SAM" id="Phobius"/>
    </source>
</evidence>
<dbReference type="PANTHER" id="PTHR30287:SF1">
    <property type="entry name" value="INNER MEMBRANE PROTEIN"/>
    <property type="match status" value="1"/>
</dbReference>
<proteinExistence type="predicted"/>
<evidence type="ECO:0000256" key="3">
    <source>
        <dbReference type="ARBA" id="ARBA00022692"/>
    </source>
</evidence>
<feature type="region of interest" description="Disordered" evidence="6">
    <location>
        <begin position="277"/>
        <end position="297"/>
    </location>
</feature>
<sequence length="1137" mass="127053">MKKALHKSAWREIKQSKARFFSILGIIFLGVAFFAGISATGPDMLNTANHYYEKYDLYHMRVLSTLGLNDKDLDIIKKAEAVAAVEPRYTSDINLSAENQVVRFVGYDENNTISQFRLVEGHLPEKDDEIVLDQAEANRGDFKLGDTYTVEESKETEAFFKRFKFKVVGFANSPEYIENYTRGNTTVGKGSVDYFAVVPVAAIKQDTYTELLIRFKDLTDQDGYGTTTEKKLAAHEASLKKLLADRGTERLQEIKDEAETKLKDARKEIADGEKKLADAEEKLQASEKELSTGETELAQQQQTFDDKIADGQAQLNEQKDQLAQSRAQLNEKQQELANAEAELKKHEADIEKAKGTALELGQQQKAGEEGVAKLKEAAQGYQAVLEGIKTLAASPEEQFAENAQVMIPTWLGVIKMINPEDPAYQTAEQLLQAPDPKQLPTLEKEVNASVANITQQTSEAEAGVTKIEAALAQIQQQLDQFDASQKQLADGKKQLAAGQSQLEAGAAQLTAAENELEAGRFDGQAQLDEAAAKLAEGRTEYEEGKTAFEKERDENLPKLREAKTELEKQEKELDDMKPAEYFYFDRSDNPGYSEYSQNADRIAAIATVFPVFFFVIAALVSLTTMTRMVEEKRGEIGTFKALGYRNGEIAQKYILYASIASLVGAILGLILGYQVFPTLIFNAYGSMYNIPDVLLSWYPRYTVISLIVALVCTVGSALVVLRVDLLANAAILLRPKAPKPGKRILLERMGPVWRRLSFIQKVTARNLFRYKLRMTMTVLGIAGCMAMIITGFGLRDSIADIVNIQFDKIFHYQALVTLDEDISQDAGEQVQKDLAKLTGYQDDMAVSAETMQATGGDVTNQDLTVYVPAKPENIADFVLFNDRISGEKYQLTNDGAIINEKLAKLYDLKPGDTLTLKQDQKTYPIKVAHIAENYTMHFVYLTPDYYQSVFGKEPVYNSQFLLLKEQPTKKEEAALSEEIMQNKDVANVTFMTQMGSALNDTLNSLNVVIWVLILSAGMLAFIVLYNLTNINISERIRELSTIKVLGFYDKEVTAYIYRENIVLTFLGIFVGCLLGKLLHGFVLNTAEVDAVMFSPQIHWLSYLYSALLTILFTLIVMVMMHLKLKKVDMIEALKSNE</sequence>
<feature type="transmembrane region" description="Helical" evidence="7">
    <location>
        <begin position="1061"/>
        <end position="1082"/>
    </location>
</feature>
<name>A0A1L8RJH8_9ENTE</name>
<dbReference type="GO" id="GO:0005886">
    <property type="term" value="C:plasma membrane"/>
    <property type="evidence" value="ECO:0007669"/>
    <property type="project" value="UniProtKB-SubCell"/>
</dbReference>
<keyword evidence="11" id="KW-1185">Reference proteome</keyword>
<keyword evidence="4 7" id="KW-1133">Transmembrane helix</keyword>
<feature type="transmembrane region" description="Helical" evidence="7">
    <location>
        <begin position="602"/>
        <end position="623"/>
    </location>
</feature>
<evidence type="ECO:0000256" key="4">
    <source>
        <dbReference type="ARBA" id="ARBA00022989"/>
    </source>
</evidence>
<evidence type="ECO:0000256" key="2">
    <source>
        <dbReference type="ARBA" id="ARBA00022475"/>
    </source>
</evidence>
<feature type="transmembrane region" description="Helical" evidence="7">
    <location>
        <begin position="653"/>
        <end position="681"/>
    </location>
</feature>
<accession>A0A1L8RJH8</accession>
<dbReference type="InterPro" id="IPR025857">
    <property type="entry name" value="MacB_PCD"/>
</dbReference>
<dbReference type="InterPro" id="IPR003838">
    <property type="entry name" value="ABC3_permease_C"/>
</dbReference>
<dbReference type="Gene3D" id="1.10.287.1490">
    <property type="match status" value="1"/>
</dbReference>
<keyword evidence="2" id="KW-1003">Cell membrane</keyword>
<dbReference type="AlphaFoldDB" id="A0A1L8RJH8"/>
<feature type="transmembrane region" description="Helical" evidence="7">
    <location>
        <begin position="20"/>
        <end position="39"/>
    </location>
</feature>
<dbReference type="InterPro" id="IPR038766">
    <property type="entry name" value="Membrane_comp_ABC_pdt"/>
</dbReference>
<reference evidence="10 11" key="1">
    <citation type="submission" date="2014-12" db="EMBL/GenBank/DDBJ databases">
        <title>Draft genome sequences of 29 type strains of Enterococci.</title>
        <authorList>
            <person name="Zhong Z."/>
            <person name="Sun Z."/>
            <person name="Liu W."/>
            <person name="Zhang W."/>
            <person name="Zhang H."/>
        </authorList>
    </citation>
    <scope>NUCLEOTIDE SEQUENCE [LARGE SCALE GENOMIC DNA]</scope>
    <source>
        <strain evidence="10 11">DSM 17029</strain>
    </source>
</reference>
<evidence type="ECO:0008006" key="12">
    <source>
        <dbReference type="Google" id="ProtNLM"/>
    </source>
</evidence>
<evidence type="ECO:0000313" key="10">
    <source>
        <dbReference type="EMBL" id="OJG19903.1"/>
    </source>
</evidence>
<dbReference type="Pfam" id="PF02687">
    <property type="entry name" value="FtsX"/>
    <property type="match status" value="2"/>
</dbReference>
<keyword evidence="3 7" id="KW-0812">Transmembrane</keyword>
<dbReference type="RefSeq" id="WP_067391506.1">
    <property type="nucleotide sequence ID" value="NZ_JXKH01000001.1"/>
</dbReference>
<dbReference type="Pfam" id="PF12704">
    <property type="entry name" value="MacB_PCD"/>
    <property type="match status" value="1"/>
</dbReference>
<evidence type="ECO:0000259" key="8">
    <source>
        <dbReference type="Pfam" id="PF02687"/>
    </source>
</evidence>
<feature type="transmembrane region" description="Helical" evidence="7">
    <location>
        <begin position="1102"/>
        <end position="1122"/>
    </location>
</feature>
<feature type="domain" description="ABC3 transporter permease C-terminal" evidence="8">
    <location>
        <begin position="1011"/>
        <end position="1126"/>
    </location>
</feature>
<comment type="caution">
    <text evidence="10">The sequence shown here is derived from an EMBL/GenBank/DDBJ whole genome shotgun (WGS) entry which is preliminary data.</text>
</comment>
<evidence type="ECO:0000313" key="11">
    <source>
        <dbReference type="Proteomes" id="UP000181884"/>
    </source>
</evidence>
<feature type="domain" description="ABC3 transporter permease C-terminal" evidence="8">
    <location>
        <begin position="608"/>
        <end position="721"/>
    </location>
</feature>
<dbReference type="PANTHER" id="PTHR30287">
    <property type="entry name" value="MEMBRANE COMPONENT OF PREDICTED ABC SUPERFAMILY METABOLITE UPTAKE TRANSPORTER"/>
    <property type="match status" value="1"/>
</dbReference>
<organism evidence="10 11">
    <name type="scientific">Enterococcus canis</name>
    <dbReference type="NCBI Taxonomy" id="214095"/>
    <lineage>
        <taxon>Bacteria</taxon>
        <taxon>Bacillati</taxon>
        <taxon>Bacillota</taxon>
        <taxon>Bacilli</taxon>
        <taxon>Lactobacillales</taxon>
        <taxon>Enterococcaceae</taxon>
        <taxon>Enterococcus</taxon>
    </lineage>
</organism>
<dbReference type="SUPFAM" id="SSF57997">
    <property type="entry name" value="Tropomyosin"/>
    <property type="match status" value="1"/>
</dbReference>